<dbReference type="AlphaFoldDB" id="A0A8J3DA08"/>
<evidence type="ECO:0000313" key="3">
    <source>
        <dbReference type="Proteomes" id="UP000642829"/>
    </source>
</evidence>
<keyword evidence="3" id="KW-1185">Reference proteome</keyword>
<accession>A0A8J3DA08</accession>
<dbReference type="EMBL" id="BMXG01000003">
    <property type="protein sequence ID" value="GHB93388.1"/>
    <property type="molecule type" value="Genomic_DNA"/>
</dbReference>
<name>A0A8J3DA08_9BACT</name>
<evidence type="ECO:0000256" key="1">
    <source>
        <dbReference type="SAM" id="Phobius"/>
    </source>
</evidence>
<gene>
    <name evidence="2" type="ORF">GCM10007047_06020</name>
</gene>
<protein>
    <submittedName>
        <fullName evidence="2">Uncharacterized protein</fullName>
    </submittedName>
</protein>
<sequence length="382" mass="43324">MESKPYARSERIYIVLVWIIVLLIILAAYPNQNFEIPSDEEIIQQVIPSYMEFQGTVTTKIVYDESNRPTLNYQLRGALTAKEDLFCEAKTELFLADARSVDLRRIEAARRVMQLVRGNDLNPGLSELKDPLKVTLVKRTTHGGDSLPIELSRMAQLSNDNWRLIKLASVRELNPDLELGAVLSASRGYSLTGMSMQRLSKRAQKQKEDSRLIFPGVPLSDMRKPIVDMDSPQLPENLDALIKRVESFLSSIETELNQWITEVEAMKSHSLRVSVEWKDDVVQMAQSGTLLKAKTVAHFDYADREQRQFQLGLSPEGQILLYSENQQGETLYFEGGFEPTTESVTEYRRPGKSLKNTASIIIPIDHTARWAIGLRPNTPSKL</sequence>
<comment type="caution">
    <text evidence="2">The sequence shown here is derived from an EMBL/GenBank/DDBJ whole genome shotgun (WGS) entry which is preliminary data.</text>
</comment>
<reference evidence="2" key="2">
    <citation type="submission" date="2020-09" db="EMBL/GenBank/DDBJ databases">
        <authorList>
            <person name="Sun Q."/>
            <person name="Kim S."/>
        </authorList>
    </citation>
    <scope>NUCLEOTIDE SEQUENCE</scope>
    <source>
        <strain evidence="2">KCTC 12870</strain>
    </source>
</reference>
<keyword evidence="1" id="KW-0472">Membrane</keyword>
<dbReference type="Proteomes" id="UP000642829">
    <property type="component" value="Unassembled WGS sequence"/>
</dbReference>
<proteinExistence type="predicted"/>
<keyword evidence="1" id="KW-0812">Transmembrane</keyword>
<feature type="transmembrane region" description="Helical" evidence="1">
    <location>
        <begin position="12"/>
        <end position="29"/>
    </location>
</feature>
<keyword evidence="1" id="KW-1133">Transmembrane helix</keyword>
<evidence type="ECO:0000313" key="2">
    <source>
        <dbReference type="EMBL" id="GHB93388.1"/>
    </source>
</evidence>
<organism evidence="2 3">
    <name type="scientific">Cerasicoccus arenae</name>
    <dbReference type="NCBI Taxonomy" id="424488"/>
    <lineage>
        <taxon>Bacteria</taxon>
        <taxon>Pseudomonadati</taxon>
        <taxon>Verrucomicrobiota</taxon>
        <taxon>Opitutia</taxon>
        <taxon>Puniceicoccales</taxon>
        <taxon>Cerasicoccaceae</taxon>
        <taxon>Cerasicoccus</taxon>
    </lineage>
</organism>
<reference evidence="2" key="1">
    <citation type="journal article" date="2014" name="Int. J. Syst. Evol. Microbiol.">
        <title>Complete genome sequence of Corynebacterium casei LMG S-19264T (=DSM 44701T), isolated from a smear-ripened cheese.</title>
        <authorList>
            <consortium name="US DOE Joint Genome Institute (JGI-PGF)"/>
            <person name="Walter F."/>
            <person name="Albersmeier A."/>
            <person name="Kalinowski J."/>
            <person name="Ruckert C."/>
        </authorList>
    </citation>
    <scope>NUCLEOTIDE SEQUENCE</scope>
    <source>
        <strain evidence="2">KCTC 12870</strain>
    </source>
</reference>